<dbReference type="EMBL" id="KK198755">
    <property type="protein sequence ID" value="KCW79564.1"/>
    <property type="molecule type" value="Genomic_DNA"/>
</dbReference>
<dbReference type="eggNOG" id="ENOG502QVSE">
    <property type="taxonomic scope" value="Eukaryota"/>
</dbReference>
<feature type="region of interest" description="Disordered" evidence="1">
    <location>
        <begin position="1"/>
        <end position="39"/>
    </location>
</feature>
<dbReference type="OrthoDB" id="1904339at2759"/>
<dbReference type="InParanoid" id="A0A059CMW0"/>
<feature type="compositionally biased region" description="Basic and acidic residues" evidence="1">
    <location>
        <begin position="29"/>
        <end position="39"/>
    </location>
</feature>
<feature type="transmembrane region" description="Helical" evidence="2">
    <location>
        <begin position="104"/>
        <end position="124"/>
    </location>
</feature>
<dbReference type="Gramene" id="KCW79564">
    <property type="protein sequence ID" value="KCW79564"/>
    <property type="gene ID" value="EUGRSUZ_C00932"/>
</dbReference>
<feature type="transmembrane region" description="Helical" evidence="2">
    <location>
        <begin position="166"/>
        <end position="186"/>
    </location>
</feature>
<keyword evidence="2" id="KW-1133">Transmembrane helix</keyword>
<sequence>MAMKRLSKKWRKPRGGDGDDDDDGFSLPTRDDPSLDDSRPMDIQEQEELVRSFEKNQAVQSLCWRSVFGAFLFCFAAFLVYSIYQQATYPWELQYHAYFMEEAPSWMIIFADWIAVLACSMAIVGLIQNTRQHRQWLWYSCFTSIIPAIFWLYYLSRIPRFHWDVLWLPFGPLGGAGICLYVDHVLHESSEEVRKLRGYMYTYKAS</sequence>
<evidence type="ECO:0000256" key="2">
    <source>
        <dbReference type="SAM" id="Phobius"/>
    </source>
</evidence>
<gene>
    <name evidence="3" type="ORF">EUGRSUZ_C00932</name>
</gene>
<dbReference type="PANTHER" id="PTHR36784">
    <property type="entry name" value="HISTONE-LYSINE N-METHYLTRANSFERASE"/>
    <property type="match status" value="1"/>
</dbReference>
<name>A0A059CMW0_EUCGR</name>
<dbReference type="PANTHER" id="PTHR36784:SF1">
    <property type="entry name" value="HISTONE-LYSINE N-METHYLTRANSFERASE"/>
    <property type="match status" value="1"/>
</dbReference>
<organism evidence="3">
    <name type="scientific">Eucalyptus grandis</name>
    <name type="common">Flooded gum</name>
    <dbReference type="NCBI Taxonomy" id="71139"/>
    <lineage>
        <taxon>Eukaryota</taxon>
        <taxon>Viridiplantae</taxon>
        <taxon>Streptophyta</taxon>
        <taxon>Embryophyta</taxon>
        <taxon>Tracheophyta</taxon>
        <taxon>Spermatophyta</taxon>
        <taxon>Magnoliopsida</taxon>
        <taxon>eudicotyledons</taxon>
        <taxon>Gunneridae</taxon>
        <taxon>Pentapetalae</taxon>
        <taxon>rosids</taxon>
        <taxon>malvids</taxon>
        <taxon>Myrtales</taxon>
        <taxon>Myrtaceae</taxon>
        <taxon>Myrtoideae</taxon>
        <taxon>Eucalypteae</taxon>
        <taxon>Eucalyptus</taxon>
    </lineage>
</organism>
<feature type="transmembrane region" description="Helical" evidence="2">
    <location>
        <begin position="136"/>
        <end position="154"/>
    </location>
</feature>
<reference evidence="3" key="1">
    <citation type="submission" date="2013-07" db="EMBL/GenBank/DDBJ databases">
        <title>The genome of Eucalyptus grandis.</title>
        <authorList>
            <person name="Schmutz J."/>
            <person name="Hayes R."/>
            <person name="Myburg A."/>
            <person name="Tuskan G."/>
            <person name="Grattapaglia D."/>
            <person name="Rokhsar D.S."/>
        </authorList>
    </citation>
    <scope>NUCLEOTIDE SEQUENCE</scope>
    <source>
        <tissue evidence="3">Leaf extractions</tissue>
    </source>
</reference>
<dbReference type="OMA" id="KNDHRRW"/>
<dbReference type="STRING" id="71139.A0A059CMW0"/>
<dbReference type="FunCoup" id="A0A059CMW0">
    <property type="interactions" value="343"/>
</dbReference>
<evidence type="ECO:0000256" key="1">
    <source>
        <dbReference type="SAM" id="MobiDB-lite"/>
    </source>
</evidence>
<evidence type="ECO:0000313" key="3">
    <source>
        <dbReference type="EMBL" id="KCW79564.1"/>
    </source>
</evidence>
<proteinExistence type="predicted"/>
<accession>A0A059CMW0</accession>
<protein>
    <submittedName>
        <fullName evidence="3">Uncharacterized protein</fullName>
    </submittedName>
</protein>
<keyword evidence="2" id="KW-0812">Transmembrane</keyword>
<keyword evidence="2" id="KW-0472">Membrane</keyword>
<feature type="compositionally biased region" description="Basic residues" evidence="1">
    <location>
        <begin position="1"/>
        <end position="13"/>
    </location>
</feature>
<dbReference type="AlphaFoldDB" id="A0A059CMW0"/>
<feature type="transmembrane region" description="Helical" evidence="2">
    <location>
        <begin position="62"/>
        <end position="84"/>
    </location>
</feature>